<dbReference type="SUPFAM" id="SSF49785">
    <property type="entry name" value="Galactose-binding domain-like"/>
    <property type="match status" value="1"/>
</dbReference>
<reference evidence="3" key="1">
    <citation type="submission" date="2018-02" db="EMBL/GenBank/DDBJ databases">
        <authorList>
            <person name="Cohen D.B."/>
            <person name="Kent A.D."/>
        </authorList>
    </citation>
    <scope>NUCLEOTIDE SEQUENCE</scope>
</reference>
<dbReference type="Gene3D" id="3.40.50.720">
    <property type="entry name" value="NAD(P)-binding Rossmann-like Domain"/>
    <property type="match status" value="2"/>
</dbReference>
<dbReference type="FunFam" id="3.40.50.720:FF:000344">
    <property type="entry name" value="NAD(P)-binding Rossmann-fold superfamily protein"/>
    <property type="match status" value="1"/>
</dbReference>
<dbReference type="FunFam" id="3.40.50.720:FF:000377">
    <property type="entry name" value="NAD(P)-binding Rossmann-fold superfamily protein"/>
    <property type="match status" value="1"/>
</dbReference>
<sequence length="575" mass="63280">MECWSMQISPSPPSSSILNNLQGSSSHFGRKLSNRFLHCQLLSSPFPKPFLQLDDRPQSFVYQHGLASLSSRTKRGPISAEAGKQSWDFGRFVKTLYFFNGPPSPAKFFEFLIEKLSNPSPSKPVKAMDTSGIVLVAGATGGVGRRVVDILRKKGLPVRVMVRNEEKARRMLGPDIDLIVGDITKESTLVPEYFKGVRKVINAVSVIVGPKEGDTPDRAKYSQIKGDSPEMVEYIGMKNLINAVKGSVGLRNGKLLFGFEGVSESSFQIDQRGSEIGGPTGVFKGVVSTANNGGFTSIRTKNFSVPEDLSAYDGLELRLKGDGRRYKLIIRNGLNWDTPGYTAIFDTVAGQWQSIRLPFSSLRPIFQARTVSDAPPFDPANVFVFSKFQYDGKVNPTLVEGAFELPFSSIQTYMKDPICPRFVHVGSAGVTRPDRPGLDLSKQPPAVRLNKELGSILTFKLKGEDLVRESGIPYAIIRPCALTEEPVGADLIFEQGDNITGKISREEIARICVAALDSPYACDKTFEVKSVIPFSEPFTVDPENPPPEKDYNIYFKTLRDGITGKEFLEQSSVPV</sequence>
<feature type="domain" description="NADH:ubiquinone oxidoreductase intermediate-associated protein 30" evidence="1">
    <location>
        <begin position="261"/>
        <end position="383"/>
    </location>
</feature>
<name>A0A2N9HMW6_FAGSY</name>
<evidence type="ECO:0008006" key="4">
    <source>
        <dbReference type="Google" id="ProtNLM"/>
    </source>
</evidence>
<dbReference type="SUPFAM" id="SSF51735">
    <property type="entry name" value="NAD(P)-binding Rossmann-fold domains"/>
    <property type="match status" value="1"/>
</dbReference>
<organism evidence="3">
    <name type="scientific">Fagus sylvatica</name>
    <name type="common">Beechnut</name>
    <dbReference type="NCBI Taxonomy" id="28930"/>
    <lineage>
        <taxon>Eukaryota</taxon>
        <taxon>Viridiplantae</taxon>
        <taxon>Streptophyta</taxon>
        <taxon>Embryophyta</taxon>
        <taxon>Tracheophyta</taxon>
        <taxon>Spermatophyta</taxon>
        <taxon>Magnoliopsida</taxon>
        <taxon>eudicotyledons</taxon>
        <taxon>Gunneridae</taxon>
        <taxon>Pentapetalae</taxon>
        <taxon>rosids</taxon>
        <taxon>fabids</taxon>
        <taxon>Fagales</taxon>
        <taxon>Fagaceae</taxon>
        <taxon>Fagus</taxon>
    </lineage>
</organism>
<evidence type="ECO:0000259" key="2">
    <source>
        <dbReference type="Pfam" id="PF13460"/>
    </source>
</evidence>
<dbReference type="InterPro" id="IPR016040">
    <property type="entry name" value="NAD(P)-bd_dom"/>
</dbReference>
<accession>A0A2N9HMW6</accession>
<dbReference type="InterPro" id="IPR008979">
    <property type="entry name" value="Galactose-bd-like_sf"/>
</dbReference>
<evidence type="ECO:0000259" key="1">
    <source>
        <dbReference type="Pfam" id="PF08547"/>
    </source>
</evidence>
<dbReference type="PANTHER" id="PTHR15020:SF50">
    <property type="entry name" value="UPF0659 PROTEIN YMR090W"/>
    <property type="match status" value="1"/>
</dbReference>
<dbReference type="Pfam" id="PF08547">
    <property type="entry name" value="CIA30"/>
    <property type="match status" value="1"/>
</dbReference>
<gene>
    <name evidence="3" type="ORF">FSB_LOCUS41170</name>
</gene>
<feature type="domain" description="NAD(P)-binding" evidence="2">
    <location>
        <begin position="138"/>
        <end position="245"/>
    </location>
</feature>
<dbReference type="AlphaFoldDB" id="A0A2N9HMW6"/>
<evidence type="ECO:0000313" key="3">
    <source>
        <dbReference type="EMBL" id="SPD13288.1"/>
    </source>
</evidence>
<dbReference type="Pfam" id="PF13460">
    <property type="entry name" value="NAD_binding_10"/>
    <property type="match status" value="2"/>
</dbReference>
<dbReference type="PANTHER" id="PTHR15020">
    <property type="entry name" value="FLAVIN REDUCTASE-RELATED"/>
    <property type="match status" value="1"/>
</dbReference>
<proteinExistence type="predicted"/>
<dbReference type="InterPro" id="IPR036291">
    <property type="entry name" value="NAD(P)-bd_dom_sf"/>
</dbReference>
<protein>
    <recommendedName>
        <fullName evidence="4">NAD(P)-binding domain-containing protein</fullName>
    </recommendedName>
</protein>
<feature type="domain" description="NAD(P)-binding" evidence="2">
    <location>
        <begin position="414"/>
        <end position="519"/>
    </location>
</feature>
<dbReference type="InterPro" id="IPR013857">
    <property type="entry name" value="NADH-UbQ_OxRdtase-assoc_prot30"/>
</dbReference>
<dbReference type="EMBL" id="OIVN01003746">
    <property type="protein sequence ID" value="SPD13288.1"/>
    <property type="molecule type" value="Genomic_DNA"/>
</dbReference>